<comment type="caution">
    <text evidence="7">The sequence shown here is derived from an EMBL/GenBank/DDBJ whole genome shotgun (WGS) entry which is preliminary data.</text>
</comment>
<dbReference type="PATRIC" id="fig|1078020.3.peg.3447"/>
<dbReference type="SUPFAM" id="SSF48498">
    <property type="entry name" value="Tetracyclin repressor-like, C-terminal domain"/>
    <property type="match status" value="1"/>
</dbReference>
<dbReference type="Gene3D" id="1.10.10.60">
    <property type="entry name" value="Homeodomain-like"/>
    <property type="match status" value="1"/>
</dbReference>
<dbReference type="Pfam" id="PF00440">
    <property type="entry name" value="TetR_N"/>
    <property type="match status" value="1"/>
</dbReference>
<evidence type="ECO:0000313" key="7">
    <source>
        <dbReference type="EMBL" id="EHI12714.1"/>
    </source>
</evidence>
<evidence type="ECO:0000256" key="1">
    <source>
        <dbReference type="ARBA" id="ARBA00023015"/>
    </source>
</evidence>
<keyword evidence="1" id="KW-0805">Transcription regulation</keyword>
<keyword evidence="3" id="KW-0804">Transcription</keyword>
<proteinExistence type="predicted"/>
<dbReference type="GO" id="GO:0000976">
    <property type="term" value="F:transcription cis-regulatory region binding"/>
    <property type="evidence" value="ECO:0007669"/>
    <property type="project" value="TreeGrafter"/>
</dbReference>
<evidence type="ECO:0000256" key="3">
    <source>
        <dbReference type="ARBA" id="ARBA00023163"/>
    </source>
</evidence>
<feature type="region of interest" description="Disordered" evidence="5">
    <location>
        <begin position="1"/>
        <end position="39"/>
    </location>
</feature>
<evidence type="ECO:0000256" key="5">
    <source>
        <dbReference type="SAM" id="MobiDB-lite"/>
    </source>
</evidence>
<dbReference type="AlphaFoldDB" id="G7CJB6"/>
<dbReference type="PRINTS" id="PR00455">
    <property type="entry name" value="HTHTETR"/>
</dbReference>
<dbReference type="InterPro" id="IPR036271">
    <property type="entry name" value="Tet_transcr_reg_TetR-rel_C_sf"/>
</dbReference>
<keyword evidence="2 4" id="KW-0238">DNA-binding</keyword>
<sequence>MVPRRRVDNGSNEQGVASDATGGDRMNRPLPPTARGRRSRRALLDAAKEVFARDGFADARITDIADAAGTAHGSFYRYFDSKEEIFIELLRELVEELRQPVRTDAGTEPKNPYERILRANRTYLEAYRANRAIMIVWEQVASLNEHVEQLRREYSDRFAARIERAIIRWQEAGLADPAIDPRYAAAALSGMLSNFAYRWSVQDADYDLDTAAEQLSLLWANALGVRVPAHHEPAHA</sequence>
<dbReference type="eggNOG" id="COG1309">
    <property type="taxonomic scope" value="Bacteria"/>
</dbReference>
<dbReference type="InterPro" id="IPR050109">
    <property type="entry name" value="HTH-type_TetR-like_transc_reg"/>
</dbReference>
<feature type="DNA-binding region" description="H-T-H motif" evidence="4">
    <location>
        <begin position="60"/>
        <end position="79"/>
    </location>
</feature>
<dbReference type="EMBL" id="AGVE01000046">
    <property type="protein sequence ID" value="EHI12714.1"/>
    <property type="molecule type" value="Genomic_DNA"/>
</dbReference>
<dbReference type="Gene3D" id="1.10.357.10">
    <property type="entry name" value="Tetracycline Repressor, domain 2"/>
    <property type="match status" value="1"/>
</dbReference>
<evidence type="ECO:0000256" key="2">
    <source>
        <dbReference type="ARBA" id="ARBA00023125"/>
    </source>
</evidence>
<evidence type="ECO:0000313" key="8">
    <source>
        <dbReference type="Proteomes" id="UP000004915"/>
    </source>
</evidence>
<protein>
    <submittedName>
        <fullName evidence="7">Regulatory protein TetR</fullName>
    </submittedName>
</protein>
<dbReference type="PANTHER" id="PTHR30055">
    <property type="entry name" value="HTH-TYPE TRANSCRIPTIONAL REGULATOR RUTR"/>
    <property type="match status" value="1"/>
</dbReference>
<dbReference type="InterPro" id="IPR009057">
    <property type="entry name" value="Homeodomain-like_sf"/>
</dbReference>
<keyword evidence="8" id="KW-1185">Reference proteome</keyword>
<organism evidence="7 8">
    <name type="scientific">Mycolicibacterium thermoresistibile (strain ATCC 19527 / DSM 44167 / CIP 105390 / JCM 6362 / NCTC 10409 / 316)</name>
    <name type="common">Mycobacterium thermoresistibile</name>
    <dbReference type="NCBI Taxonomy" id="1078020"/>
    <lineage>
        <taxon>Bacteria</taxon>
        <taxon>Bacillati</taxon>
        <taxon>Actinomycetota</taxon>
        <taxon>Actinomycetes</taxon>
        <taxon>Mycobacteriales</taxon>
        <taxon>Mycobacteriaceae</taxon>
        <taxon>Mycolicibacterium</taxon>
    </lineage>
</organism>
<dbReference type="SUPFAM" id="SSF46689">
    <property type="entry name" value="Homeodomain-like"/>
    <property type="match status" value="1"/>
</dbReference>
<dbReference type="Pfam" id="PF17932">
    <property type="entry name" value="TetR_C_24"/>
    <property type="match status" value="1"/>
</dbReference>
<gene>
    <name evidence="7" type="ORF">KEK_17483</name>
</gene>
<dbReference type="PANTHER" id="PTHR30055:SF238">
    <property type="entry name" value="MYCOFACTOCIN BIOSYNTHESIS TRANSCRIPTIONAL REGULATOR MFTR-RELATED"/>
    <property type="match status" value="1"/>
</dbReference>
<dbReference type="GO" id="GO:0003700">
    <property type="term" value="F:DNA-binding transcription factor activity"/>
    <property type="evidence" value="ECO:0007669"/>
    <property type="project" value="TreeGrafter"/>
</dbReference>
<evidence type="ECO:0000256" key="4">
    <source>
        <dbReference type="PROSITE-ProRule" id="PRU00335"/>
    </source>
</evidence>
<feature type="domain" description="HTH tetR-type" evidence="6">
    <location>
        <begin position="37"/>
        <end position="97"/>
    </location>
</feature>
<name>G7CJB6_MYCT3</name>
<evidence type="ECO:0000259" key="6">
    <source>
        <dbReference type="PROSITE" id="PS50977"/>
    </source>
</evidence>
<dbReference type="Proteomes" id="UP000004915">
    <property type="component" value="Unassembled WGS sequence"/>
</dbReference>
<dbReference type="InterPro" id="IPR041490">
    <property type="entry name" value="KstR2_TetR_C"/>
</dbReference>
<accession>G7CJB6</accession>
<dbReference type="PROSITE" id="PS50977">
    <property type="entry name" value="HTH_TETR_2"/>
    <property type="match status" value="1"/>
</dbReference>
<reference evidence="7 8" key="1">
    <citation type="submission" date="2011-11" db="EMBL/GenBank/DDBJ databases">
        <authorList>
            <consortium name="Tuberculosis Structural Genomics Consortium"/>
            <person name="Ioerger T.R."/>
        </authorList>
    </citation>
    <scope>NUCLEOTIDE SEQUENCE [LARGE SCALE GENOMIC DNA]</scope>
    <source>
        <strain evidence="8">ATCC 19527 / DSM 44167 / CIP 105390 / JCM 6362 / NCTC 10409 / 316</strain>
    </source>
</reference>
<dbReference type="InterPro" id="IPR001647">
    <property type="entry name" value="HTH_TetR"/>
</dbReference>